<dbReference type="Gene3D" id="3.60.10.10">
    <property type="entry name" value="Endonuclease/exonuclease/phosphatase"/>
    <property type="match status" value="1"/>
</dbReference>
<evidence type="ECO:0008006" key="2">
    <source>
        <dbReference type="Google" id="ProtNLM"/>
    </source>
</evidence>
<sequence>MRNFQQVLLDCELTDLTLHGDQFTWCNRQATPTTIRERIDRACADPIWNSIFPNAKCTSLATPYSDHDMLMVDLEPRNHTFRPRSKPFRFEPSWLKEPDCELKILDIWHPLSVPSAQDRLRRKLESCQSSLMGWGGNLRKEQQHRIQFLEKCLLQIRAGEMNATNRLTEEATRKELESILLSEEIYLKQRGKIIGSKRGIKTRNSFILWPTNVGTPTIFIASEGRTGIGLRNLMIFKDGLRTTSQISFDLATHIRRN</sequence>
<protein>
    <recommendedName>
        <fullName evidence="2">Endonuclease/exonuclease/phosphatase domain-containing protein</fullName>
    </recommendedName>
</protein>
<dbReference type="EMBL" id="JACGWN010000008">
    <property type="protein sequence ID" value="KAL0439337.1"/>
    <property type="molecule type" value="Genomic_DNA"/>
</dbReference>
<gene>
    <name evidence="1" type="ORF">Slati_2416700</name>
</gene>
<proteinExistence type="predicted"/>
<dbReference type="SUPFAM" id="SSF56219">
    <property type="entry name" value="DNase I-like"/>
    <property type="match status" value="1"/>
</dbReference>
<dbReference type="AlphaFoldDB" id="A0AAW2WG31"/>
<organism evidence="1">
    <name type="scientific">Sesamum latifolium</name>
    <dbReference type="NCBI Taxonomy" id="2727402"/>
    <lineage>
        <taxon>Eukaryota</taxon>
        <taxon>Viridiplantae</taxon>
        <taxon>Streptophyta</taxon>
        <taxon>Embryophyta</taxon>
        <taxon>Tracheophyta</taxon>
        <taxon>Spermatophyta</taxon>
        <taxon>Magnoliopsida</taxon>
        <taxon>eudicotyledons</taxon>
        <taxon>Gunneridae</taxon>
        <taxon>Pentapetalae</taxon>
        <taxon>asterids</taxon>
        <taxon>lamiids</taxon>
        <taxon>Lamiales</taxon>
        <taxon>Pedaliaceae</taxon>
        <taxon>Sesamum</taxon>
    </lineage>
</organism>
<evidence type="ECO:0000313" key="1">
    <source>
        <dbReference type="EMBL" id="KAL0439337.1"/>
    </source>
</evidence>
<reference evidence="1" key="1">
    <citation type="submission" date="2020-06" db="EMBL/GenBank/DDBJ databases">
        <authorList>
            <person name="Li T."/>
            <person name="Hu X."/>
            <person name="Zhang T."/>
            <person name="Song X."/>
            <person name="Zhang H."/>
            <person name="Dai N."/>
            <person name="Sheng W."/>
            <person name="Hou X."/>
            <person name="Wei L."/>
        </authorList>
    </citation>
    <scope>NUCLEOTIDE SEQUENCE</scope>
    <source>
        <strain evidence="1">KEN1</strain>
        <tissue evidence="1">Leaf</tissue>
    </source>
</reference>
<accession>A0AAW2WG31</accession>
<reference evidence="1" key="2">
    <citation type="journal article" date="2024" name="Plant">
        <title>Genomic evolution and insights into agronomic trait innovations of Sesamum species.</title>
        <authorList>
            <person name="Miao H."/>
            <person name="Wang L."/>
            <person name="Qu L."/>
            <person name="Liu H."/>
            <person name="Sun Y."/>
            <person name="Le M."/>
            <person name="Wang Q."/>
            <person name="Wei S."/>
            <person name="Zheng Y."/>
            <person name="Lin W."/>
            <person name="Duan Y."/>
            <person name="Cao H."/>
            <person name="Xiong S."/>
            <person name="Wang X."/>
            <person name="Wei L."/>
            <person name="Li C."/>
            <person name="Ma Q."/>
            <person name="Ju M."/>
            <person name="Zhao R."/>
            <person name="Li G."/>
            <person name="Mu C."/>
            <person name="Tian Q."/>
            <person name="Mei H."/>
            <person name="Zhang T."/>
            <person name="Gao T."/>
            <person name="Zhang H."/>
        </authorList>
    </citation>
    <scope>NUCLEOTIDE SEQUENCE</scope>
    <source>
        <strain evidence="1">KEN1</strain>
    </source>
</reference>
<dbReference type="PANTHER" id="PTHR33710:SF62">
    <property type="entry name" value="DUF4283 DOMAIN PROTEIN"/>
    <property type="match status" value="1"/>
</dbReference>
<dbReference type="InterPro" id="IPR036691">
    <property type="entry name" value="Endo/exonu/phosph_ase_sf"/>
</dbReference>
<comment type="caution">
    <text evidence="1">The sequence shown here is derived from an EMBL/GenBank/DDBJ whole genome shotgun (WGS) entry which is preliminary data.</text>
</comment>
<name>A0AAW2WG31_9LAMI</name>
<dbReference type="PANTHER" id="PTHR33710">
    <property type="entry name" value="BNAC02G09200D PROTEIN"/>
    <property type="match status" value="1"/>
</dbReference>